<dbReference type="EMBL" id="HBUF01025387">
    <property type="protein sequence ID" value="CAG6612730.1"/>
    <property type="molecule type" value="Transcribed_RNA"/>
</dbReference>
<dbReference type="AlphaFoldDB" id="A0A8D8LWX6"/>
<reference evidence="2" key="1">
    <citation type="submission" date="2021-05" db="EMBL/GenBank/DDBJ databases">
        <authorList>
            <person name="Alioto T."/>
            <person name="Alioto T."/>
            <person name="Gomez Garrido J."/>
        </authorList>
    </citation>
    <scope>NUCLEOTIDE SEQUENCE</scope>
</reference>
<sequence>MSAAMLSKCLSIQFGIGNTLLFDLSNKVACGTFKECLNVIFLPQICPCTASGVGSISLSLPSSRIMLAPSLNSSARSVRRGLIRSPNSNIMTVLVIISVTSVNNALIVWMQ</sequence>
<protein>
    <submittedName>
        <fullName evidence="2">Uncharacterized protein</fullName>
    </submittedName>
</protein>
<feature type="transmembrane region" description="Helical" evidence="1">
    <location>
        <begin position="89"/>
        <end position="110"/>
    </location>
</feature>
<evidence type="ECO:0000256" key="1">
    <source>
        <dbReference type="SAM" id="Phobius"/>
    </source>
</evidence>
<keyword evidence="1" id="KW-0472">Membrane</keyword>
<accession>A0A8D8LWX6</accession>
<keyword evidence="1" id="KW-1133">Transmembrane helix</keyword>
<organism evidence="2">
    <name type="scientific">Cacopsylla melanoneura</name>
    <dbReference type="NCBI Taxonomy" id="428564"/>
    <lineage>
        <taxon>Eukaryota</taxon>
        <taxon>Metazoa</taxon>
        <taxon>Ecdysozoa</taxon>
        <taxon>Arthropoda</taxon>
        <taxon>Hexapoda</taxon>
        <taxon>Insecta</taxon>
        <taxon>Pterygota</taxon>
        <taxon>Neoptera</taxon>
        <taxon>Paraneoptera</taxon>
        <taxon>Hemiptera</taxon>
        <taxon>Sternorrhyncha</taxon>
        <taxon>Psylloidea</taxon>
        <taxon>Psyllidae</taxon>
        <taxon>Psyllinae</taxon>
        <taxon>Cacopsylla</taxon>
    </lineage>
</organism>
<dbReference type="EMBL" id="HBUF01025389">
    <property type="protein sequence ID" value="CAG6612736.1"/>
    <property type="molecule type" value="Transcribed_RNA"/>
</dbReference>
<keyword evidence="1" id="KW-0812">Transmembrane</keyword>
<proteinExistence type="predicted"/>
<evidence type="ECO:0000313" key="2">
    <source>
        <dbReference type="EMBL" id="CAG6612736.1"/>
    </source>
</evidence>
<name>A0A8D8LWX6_9HEMI</name>